<accession>A0A5B9NAS6</accession>
<evidence type="ECO:0000313" key="2">
    <source>
        <dbReference type="Proteomes" id="UP000323739"/>
    </source>
</evidence>
<dbReference type="Proteomes" id="UP000323739">
    <property type="component" value="Segment"/>
</dbReference>
<organism evidence="1 2">
    <name type="scientific">Aeromonas phage 4L372D</name>
    <dbReference type="NCBI Taxonomy" id="2588518"/>
    <lineage>
        <taxon>Viruses</taxon>
        <taxon>Duplodnaviria</taxon>
        <taxon>Heunggongvirae</taxon>
        <taxon>Uroviricota</taxon>
        <taxon>Caudoviricetes</taxon>
        <taxon>Plateaulakevirus</taxon>
        <taxon>Plateaulakevirus pv4L372D</taxon>
    </lineage>
</organism>
<dbReference type="KEGG" id="vg:55616975"/>
<protein>
    <submittedName>
        <fullName evidence="1">Uncharacterized protein</fullName>
    </submittedName>
</protein>
<dbReference type="GeneID" id="55616975"/>
<gene>
    <name evidence="1" type="primary">4L372D_057</name>
</gene>
<dbReference type="EMBL" id="MK813939">
    <property type="protein sequence ID" value="QEG08521.1"/>
    <property type="molecule type" value="Genomic_DNA"/>
</dbReference>
<reference evidence="1 2" key="1">
    <citation type="submission" date="2019-04" db="EMBL/GenBank/DDBJ databases">
        <title>Nine Novel Phages from a Plateau Lake in Southwest China Provide Insights into Aeromonas Phage Diversity.</title>
        <authorList>
            <person name="Xiao W."/>
            <person name="Bai M."/>
            <person name="Wang Y."/>
            <person name="Cui X."/>
        </authorList>
    </citation>
    <scope>NUCLEOTIDE SEQUENCE [LARGE SCALE GENOMIC DNA]</scope>
</reference>
<sequence length="68" mass="7895">MLKAKIDEHTSLIVYSEWDSGTHKCFKAHTHREGEYCGESLNKHLTKEQIQEIELTIMSKLFSMVKGQ</sequence>
<evidence type="ECO:0000313" key="1">
    <source>
        <dbReference type="EMBL" id="QEG08521.1"/>
    </source>
</evidence>
<keyword evidence="2" id="KW-1185">Reference proteome</keyword>
<name>A0A5B9NAS6_9CAUD</name>
<dbReference type="RefSeq" id="YP_009846605.1">
    <property type="nucleotide sequence ID" value="NC_048771.1"/>
</dbReference>
<proteinExistence type="predicted"/>